<sequence length="207" mass="22367">MSGFAEELPRLLAVGRNWVGRELHEDEVIGLVNWLKSETAHNPAAAGQIDRGLAAASSVIAQGRQAAEGAIADAFRSVRGAPAPPQAPGQAPPPSLHERVTRTEQRVLEQVLKSGVVGEARIDPAMEAQFAQLAEHLANLIETEVVRQVELRMVEFDARTGARIEAQSAQVVELCNQLSAEIRQQLARDLRAETALRPARPAAQKKS</sequence>
<evidence type="ECO:0000313" key="1">
    <source>
        <dbReference type="EMBL" id="NVK97863.1"/>
    </source>
</evidence>
<dbReference type="Proteomes" id="UP000565723">
    <property type="component" value="Unassembled WGS sequence"/>
</dbReference>
<proteinExistence type="predicted"/>
<accession>A0A850LIW7</accession>
<name>A0A850LIW7_9RHOB</name>
<evidence type="ECO:0000313" key="2">
    <source>
        <dbReference type="Proteomes" id="UP000565723"/>
    </source>
</evidence>
<reference evidence="1 2" key="1">
    <citation type="journal article" date="2020" name="Proc. Natl. Acad. Sci. U.S.A.">
        <title>Ecological drivers of bacterial community assembly in synthetic phycospheres.</title>
        <authorList>
            <person name="Fu H."/>
            <person name="Uchimiya M."/>
            <person name="Gore J."/>
            <person name="Moran M.A."/>
        </authorList>
    </citation>
    <scope>NUCLEOTIDE SEQUENCE [LARGE SCALE GENOMIC DNA]</scope>
    <source>
        <strain evidence="1">HF-Din03</strain>
    </source>
</reference>
<comment type="caution">
    <text evidence="1">The sequence shown here is derived from an EMBL/GenBank/DDBJ whole genome shotgun (WGS) entry which is preliminary data.</text>
</comment>
<gene>
    <name evidence="1" type="ORF">HW564_13100</name>
</gene>
<protein>
    <submittedName>
        <fullName evidence="1">Uncharacterized protein</fullName>
    </submittedName>
</protein>
<dbReference type="AlphaFoldDB" id="A0A850LIW7"/>
<dbReference type="EMBL" id="JABXIY010000033">
    <property type="protein sequence ID" value="NVK97863.1"/>
    <property type="molecule type" value="Genomic_DNA"/>
</dbReference>
<organism evidence="1 2">
    <name type="scientific">Ruegeria pomeroyi</name>
    <dbReference type="NCBI Taxonomy" id="89184"/>
    <lineage>
        <taxon>Bacteria</taxon>
        <taxon>Pseudomonadati</taxon>
        <taxon>Pseudomonadota</taxon>
        <taxon>Alphaproteobacteria</taxon>
        <taxon>Rhodobacterales</taxon>
        <taxon>Roseobacteraceae</taxon>
        <taxon>Ruegeria</taxon>
    </lineage>
</organism>
<dbReference type="RefSeq" id="WP_011242174.1">
    <property type="nucleotide sequence ID" value="NZ_JABXIY010000033.1"/>
</dbReference>